<dbReference type="PaxDb" id="3708-A0A078IHV4"/>
<name>A0A078IHV4_BRANA</name>
<dbReference type="EMBL" id="LK032839">
    <property type="protein sequence ID" value="CDY49541.1"/>
    <property type="molecule type" value="Genomic_DNA"/>
</dbReference>
<dbReference type="EMBL" id="LK032594">
    <property type="protein sequence ID" value="CDY44563.1"/>
    <property type="molecule type" value="Genomic_DNA"/>
</dbReference>
<gene>
    <name evidence="2" type="primary">BnaCnng17650D</name>
    <name evidence="1" type="synonym">BnaA01g21760D</name>
    <name evidence="1" type="ORF">GSBRNA2T00080373001</name>
    <name evidence="2" type="ORF">GSBRNA2T00093239001</name>
</gene>
<dbReference type="Gramene" id="CDY49541">
    <property type="protein sequence ID" value="CDY49541"/>
    <property type="gene ID" value="GSBRNA2T00093239001"/>
</dbReference>
<accession>A0A078IHV4</accession>
<evidence type="ECO:0000313" key="3">
    <source>
        <dbReference type="Proteomes" id="UP000028999"/>
    </source>
</evidence>
<reference evidence="2 3" key="1">
    <citation type="journal article" date="2014" name="Science">
        <title>Plant genetics. Early allopolyploid evolution in the post-Neolithic Brassica napus oilseed genome.</title>
        <authorList>
            <person name="Chalhoub B."/>
            <person name="Denoeud F."/>
            <person name="Liu S."/>
            <person name="Parkin I.A."/>
            <person name="Tang H."/>
            <person name="Wang X."/>
            <person name="Chiquet J."/>
            <person name="Belcram H."/>
            <person name="Tong C."/>
            <person name="Samans B."/>
            <person name="Correa M."/>
            <person name="Da Silva C."/>
            <person name="Just J."/>
            <person name="Falentin C."/>
            <person name="Koh C.S."/>
            <person name="Le Clainche I."/>
            <person name="Bernard M."/>
            <person name="Bento P."/>
            <person name="Noel B."/>
            <person name="Labadie K."/>
            <person name="Alberti A."/>
            <person name="Charles M."/>
            <person name="Arnaud D."/>
            <person name="Guo H."/>
            <person name="Daviaud C."/>
            <person name="Alamery S."/>
            <person name="Jabbari K."/>
            <person name="Zhao M."/>
            <person name="Edger P.P."/>
            <person name="Chelaifa H."/>
            <person name="Tack D."/>
            <person name="Lassalle G."/>
            <person name="Mestiri I."/>
            <person name="Schnel N."/>
            <person name="Le Paslier M.C."/>
            <person name="Fan G."/>
            <person name="Renault V."/>
            <person name="Bayer P.E."/>
            <person name="Golicz A.A."/>
            <person name="Manoli S."/>
            <person name="Lee T.H."/>
            <person name="Thi V.H."/>
            <person name="Chalabi S."/>
            <person name="Hu Q."/>
            <person name="Fan C."/>
            <person name="Tollenaere R."/>
            <person name="Lu Y."/>
            <person name="Battail C."/>
            <person name="Shen J."/>
            <person name="Sidebottom C.H."/>
            <person name="Wang X."/>
            <person name="Canaguier A."/>
            <person name="Chauveau A."/>
            <person name="Berard A."/>
            <person name="Deniot G."/>
            <person name="Guan M."/>
            <person name="Liu Z."/>
            <person name="Sun F."/>
            <person name="Lim Y.P."/>
            <person name="Lyons E."/>
            <person name="Town C.D."/>
            <person name="Bancroft I."/>
            <person name="Wang X."/>
            <person name="Meng J."/>
            <person name="Ma J."/>
            <person name="Pires J.C."/>
            <person name="King G.J."/>
            <person name="Brunel D."/>
            <person name="Delourme R."/>
            <person name="Renard M."/>
            <person name="Aury J.M."/>
            <person name="Adams K.L."/>
            <person name="Batley J."/>
            <person name="Snowdon R.J."/>
            <person name="Tost J."/>
            <person name="Edwards D."/>
            <person name="Zhou Y."/>
            <person name="Hua W."/>
            <person name="Sharpe A.G."/>
            <person name="Paterson A.H."/>
            <person name="Guan C."/>
            <person name="Wincker P."/>
        </authorList>
    </citation>
    <scope>NUCLEOTIDE SEQUENCE [LARGE SCALE GENOMIC DNA]</scope>
    <source>
        <strain evidence="3">cv. Darmor-bzh</strain>
    </source>
</reference>
<dbReference type="AlphaFoldDB" id="A0A078IHV4"/>
<evidence type="ECO:0000313" key="2">
    <source>
        <dbReference type="EMBL" id="CDY49541.1"/>
    </source>
</evidence>
<keyword evidence="3" id="KW-1185">Reference proteome</keyword>
<protein>
    <submittedName>
        <fullName evidence="1">BnaA01g21760D protein</fullName>
    </submittedName>
    <submittedName>
        <fullName evidence="2">BnaCnng17650D protein</fullName>
    </submittedName>
</protein>
<organism evidence="2 3">
    <name type="scientific">Brassica napus</name>
    <name type="common">Rape</name>
    <dbReference type="NCBI Taxonomy" id="3708"/>
    <lineage>
        <taxon>Eukaryota</taxon>
        <taxon>Viridiplantae</taxon>
        <taxon>Streptophyta</taxon>
        <taxon>Embryophyta</taxon>
        <taxon>Tracheophyta</taxon>
        <taxon>Spermatophyta</taxon>
        <taxon>Magnoliopsida</taxon>
        <taxon>eudicotyledons</taxon>
        <taxon>Gunneridae</taxon>
        <taxon>Pentapetalae</taxon>
        <taxon>rosids</taxon>
        <taxon>malvids</taxon>
        <taxon>Brassicales</taxon>
        <taxon>Brassicaceae</taxon>
        <taxon>Brassiceae</taxon>
        <taxon>Brassica</taxon>
    </lineage>
</organism>
<dbReference type="Proteomes" id="UP000028999">
    <property type="component" value="Unassembled WGS sequence"/>
</dbReference>
<dbReference type="Gramene" id="CDY44563">
    <property type="protein sequence ID" value="CDY44563"/>
    <property type="gene ID" value="GSBRNA2T00080373001"/>
</dbReference>
<proteinExistence type="predicted"/>
<reference evidence="2" key="2">
    <citation type="submission" date="2014-06" db="EMBL/GenBank/DDBJ databases">
        <authorList>
            <person name="Genoscope - CEA"/>
        </authorList>
    </citation>
    <scope>NUCLEOTIDE SEQUENCE</scope>
</reference>
<evidence type="ECO:0000313" key="1">
    <source>
        <dbReference type="EMBL" id="CDY44563.1"/>
    </source>
</evidence>
<sequence length="27" mass="3363">MLLVTRPFRERRRRGCHILIRMLPLQT</sequence>